<keyword evidence="2" id="KW-1185">Reference proteome</keyword>
<name>A0A9W8L9H7_9FUNG</name>
<dbReference type="AlphaFoldDB" id="A0A9W8L9H7"/>
<dbReference type="EMBL" id="JANBUH010000211">
    <property type="protein sequence ID" value="KAJ2753198.1"/>
    <property type="molecule type" value="Genomic_DNA"/>
</dbReference>
<comment type="caution">
    <text evidence="1">The sequence shown here is derived from an EMBL/GenBank/DDBJ whole genome shotgun (WGS) entry which is preliminary data.</text>
</comment>
<dbReference type="OrthoDB" id="5545191at2759"/>
<dbReference type="Proteomes" id="UP001140011">
    <property type="component" value="Unassembled WGS sequence"/>
</dbReference>
<accession>A0A9W8L9H7</accession>
<organism evidence="1 2">
    <name type="scientific">Coemansia pectinata</name>
    <dbReference type="NCBI Taxonomy" id="1052879"/>
    <lineage>
        <taxon>Eukaryota</taxon>
        <taxon>Fungi</taxon>
        <taxon>Fungi incertae sedis</taxon>
        <taxon>Zoopagomycota</taxon>
        <taxon>Kickxellomycotina</taxon>
        <taxon>Kickxellomycetes</taxon>
        <taxon>Kickxellales</taxon>
        <taxon>Kickxellaceae</taxon>
        <taxon>Coemansia</taxon>
    </lineage>
</organism>
<evidence type="ECO:0000313" key="2">
    <source>
        <dbReference type="Proteomes" id="UP001140011"/>
    </source>
</evidence>
<reference evidence="1" key="1">
    <citation type="submission" date="2022-07" db="EMBL/GenBank/DDBJ databases">
        <title>Phylogenomic reconstructions and comparative analyses of Kickxellomycotina fungi.</title>
        <authorList>
            <person name="Reynolds N.K."/>
            <person name="Stajich J.E."/>
            <person name="Barry K."/>
            <person name="Grigoriev I.V."/>
            <person name="Crous P."/>
            <person name="Smith M.E."/>
        </authorList>
    </citation>
    <scope>NUCLEOTIDE SEQUENCE</scope>
    <source>
        <strain evidence="1">BCRC 34297</strain>
    </source>
</reference>
<protein>
    <submittedName>
        <fullName evidence="1">Uncharacterized protein</fullName>
    </submittedName>
</protein>
<gene>
    <name evidence="1" type="ORF">GGI19_003302</name>
</gene>
<sequence>MDKFLAQYSSHRKNSNVKSKMDEMIKLYENTVAGKSAREVESQLEARDVIYYDAQKTVSAPNFDKRSPEGKAIIQAKRVVQREKLLAQRGYSINAKRREVSIGMSRLELQDN</sequence>
<evidence type="ECO:0000313" key="1">
    <source>
        <dbReference type="EMBL" id="KAJ2753198.1"/>
    </source>
</evidence>
<proteinExistence type="predicted"/>